<dbReference type="Gene3D" id="3.40.50.300">
    <property type="entry name" value="P-loop containing nucleotide triphosphate hydrolases"/>
    <property type="match status" value="1"/>
</dbReference>
<keyword evidence="2" id="KW-1185">Reference proteome</keyword>
<dbReference type="RefSeq" id="WP_147202208.1">
    <property type="nucleotide sequence ID" value="NZ_BJYT01000001.1"/>
</dbReference>
<dbReference type="InterPro" id="IPR027417">
    <property type="entry name" value="P-loop_NTPase"/>
</dbReference>
<gene>
    <name evidence="1" type="ORF">SAE01_06720</name>
</gene>
<evidence type="ECO:0008006" key="3">
    <source>
        <dbReference type="Google" id="ProtNLM"/>
    </source>
</evidence>
<evidence type="ECO:0000313" key="1">
    <source>
        <dbReference type="EMBL" id="GEO08176.1"/>
    </source>
</evidence>
<evidence type="ECO:0000313" key="2">
    <source>
        <dbReference type="Proteomes" id="UP000321513"/>
    </source>
</evidence>
<reference evidence="1 2" key="1">
    <citation type="submission" date="2019-07" db="EMBL/GenBank/DDBJ databases">
        <title>Whole genome shotgun sequence of Segetibacter aerophilus NBRC 106135.</title>
        <authorList>
            <person name="Hosoyama A."/>
            <person name="Uohara A."/>
            <person name="Ohji S."/>
            <person name="Ichikawa N."/>
        </authorList>
    </citation>
    <scope>NUCLEOTIDE SEQUENCE [LARGE SCALE GENOMIC DNA]</scope>
    <source>
        <strain evidence="1 2">NBRC 106135</strain>
    </source>
</reference>
<comment type="caution">
    <text evidence="1">The sequence shown here is derived from an EMBL/GenBank/DDBJ whole genome shotgun (WGS) entry which is preliminary data.</text>
</comment>
<protein>
    <recommendedName>
        <fullName evidence="3">Thymidylate kinase-like domain-containing protein</fullName>
    </recommendedName>
</protein>
<sequence>MNQTVNTLNSTTIISSSNLLVHKVPLIHTLITAFHSYEISYCHWKSNEHLDASMKADTDLDILFDEKQKDELEVLLMELGFKKFVSIRQKQYKDIEDFIGLDLHSGKVVHLHLHYKLTLGEPYLKSYQLDLHKKILESRVWDDEFGIYRSDPNTELILLYIREALKMRNRDMVKMYLKNKIYYSENLIREYNWLKRRCSSEDIKTILKGMFTNYLPVFFIVFGNFNRIETLKLSVIIKKEFRKNRQFLPLGALARRWYREICVKSYKKTSKFLNRPIMSHRINPRGGLIVGVVGADGSGKSTVTANLYNTFEKKLDVYKIYFGRGVGRVSLPRKILLGFKKFFVQNPSKKQLEKSAQSVADPRKGFIANVYKCLEALLVANEKRRNIALMQAARKKGMLVICDRFPQNQVMAYNDGPLLHHLSTSRNIILRAIAKKEASIYALAEANPPDLLFKLIANAEVVEARKPGEHSLETLEKKIAGFKNMEISGKCKVVSIDAARPLEEVLFIAKKEIWASYL</sequence>
<proteinExistence type="predicted"/>
<dbReference type="AlphaFoldDB" id="A0A512B892"/>
<name>A0A512B892_9BACT</name>
<dbReference type="SUPFAM" id="SSF52540">
    <property type="entry name" value="P-loop containing nucleoside triphosphate hydrolases"/>
    <property type="match status" value="1"/>
</dbReference>
<organism evidence="1 2">
    <name type="scientific">Segetibacter aerophilus</name>
    <dbReference type="NCBI Taxonomy" id="670293"/>
    <lineage>
        <taxon>Bacteria</taxon>
        <taxon>Pseudomonadati</taxon>
        <taxon>Bacteroidota</taxon>
        <taxon>Chitinophagia</taxon>
        <taxon>Chitinophagales</taxon>
        <taxon>Chitinophagaceae</taxon>
        <taxon>Segetibacter</taxon>
    </lineage>
</organism>
<dbReference type="OrthoDB" id="6494800at2"/>
<dbReference type="Proteomes" id="UP000321513">
    <property type="component" value="Unassembled WGS sequence"/>
</dbReference>
<accession>A0A512B892</accession>
<dbReference type="EMBL" id="BJYT01000001">
    <property type="protein sequence ID" value="GEO08176.1"/>
    <property type="molecule type" value="Genomic_DNA"/>
</dbReference>